<evidence type="ECO:0000313" key="2">
    <source>
        <dbReference type="Proteomes" id="UP000298324"/>
    </source>
</evidence>
<dbReference type="Proteomes" id="UP000298324">
    <property type="component" value="Unassembled WGS sequence"/>
</dbReference>
<keyword evidence="2" id="KW-1185">Reference proteome</keyword>
<name>A0A4Y7R6B0_9FIRM</name>
<sequence length="71" mass="8402">MVIFRIGNLKLVNKLHFYLGYLVSGFVNGGSWKLERITELTAKEKRRILIRNMSTYEELFSRQEQRLNANP</sequence>
<dbReference type="AlphaFoldDB" id="A0A4Y7R6B0"/>
<evidence type="ECO:0000313" key="1">
    <source>
        <dbReference type="EMBL" id="TEB04171.1"/>
    </source>
</evidence>
<accession>A0A4Y7R6B0</accession>
<gene>
    <name evidence="1" type="ORF">Psch_03896</name>
</gene>
<organism evidence="1 2">
    <name type="scientific">Pelotomaculum schinkii</name>
    <dbReference type="NCBI Taxonomy" id="78350"/>
    <lineage>
        <taxon>Bacteria</taxon>
        <taxon>Bacillati</taxon>
        <taxon>Bacillota</taxon>
        <taxon>Clostridia</taxon>
        <taxon>Eubacteriales</taxon>
        <taxon>Desulfotomaculaceae</taxon>
        <taxon>Pelotomaculum</taxon>
    </lineage>
</organism>
<proteinExistence type="predicted"/>
<reference evidence="1 2" key="1">
    <citation type="journal article" date="2018" name="Environ. Microbiol.">
        <title>Novel energy conservation strategies and behaviour of Pelotomaculum schinkii driving syntrophic propionate catabolism.</title>
        <authorList>
            <person name="Hidalgo-Ahumada C.A.P."/>
            <person name="Nobu M.K."/>
            <person name="Narihiro T."/>
            <person name="Tamaki H."/>
            <person name="Liu W.T."/>
            <person name="Kamagata Y."/>
            <person name="Stams A.J.M."/>
            <person name="Imachi H."/>
            <person name="Sousa D.Z."/>
        </authorList>
    </citation>
    <scope>NUCLEOTIDE SEQUENCE [LARGE SCALE GENOMIC DNA]</scope>
    <source>
        <strain evidence="1 2">HH</strain>
    </source>
</reference>
<dbReference type="RefSeq" id="WP_134216772.1">
    <property type="nucleotide sequence ID" value="NZ_QFGA01000004.1"/>
</dbReference>
<comment type="caution">
    <text evidence="1">The sequence shown here is derived from an EMBL/GenBank/DDBJ whole genome shotgun (WGS) entry which is preliminary data.</text>
</comment>
<dbReference type="EMBL" id="QFGA01000004">
    <property type="protein sequence ID" value="TEB04171.1"/>
    <property type="molecule type" value="Genomic_DNA"/>
</dbReference>
<protein>
    <submittedName>
        <fullName evidence="1">Uncharacterized protein</fullName>
    </submittedName>
</protein>